<sequence length="587" mass="61846">MPSIDSLLALARRLGAAMPVALALLLPLSAAPTWAAMNEVGRATPSVHRLRFFIDPQLAADIGAPEAGRRLAQYVADLNTVFQRETVRSFTFDPAKDLQIVAPGAAPPCGFSGVAGGEIVLCVGPSKRGYSHGGLTTSTTFPPTGVTWNLNWTAIHDPLRLSRAITPAAPESTEKDYLGRQLKTLLHELEHVFGAGSGEYYNAIAVTDTTEAAPASDLAIVKHTDRYWWTRQHWRLDPLLGTVFEQRYDPAANRVATLGLIRFTEGTKAQINTDWRDWPKLGSSKFMAATTATQVRVTERESGAALAGAPVSVWRDPGAGKPLEPIAQGTTNAEGRFVFDWRCGFSCFAVGKTTLLVKAQASGRAPGATWFTIFDAFEQKAVQGQATFTIDLPLGVPDSQKPTVSLAAPAMATVGQPVTLAPVAVDNVGVFGVKVIGTDSLPLCTFTAAPYTCQWTPTAPGVQIIRVIAIDAAGNAEVASAQVIVRAPADTTAPTVTLNVPQMASAAAGLPVRLSGAASDDTGVVELAFIVDGKTVCALRAAPYACNWTPARAGLANIELRATDAAGNVATVSATARVGAELRPEDL</sequence>
<name>A0A9X8D344_9BURK</name>
<dbReference type="AlphaFoldDB" id="A0A9X8D344"/>
<comment type="caution">
    <text evidence="1">The sequence shown here is derived from an EMBL/GenBank/DDBJ whole genome shotgun (WGS) entry which is preliminary data.</text>
</comment>
<reference evidence="1 2" key="1">
    <citation type="submission" date="2018-09" db="EMBL/GenBank/DDBJ databases">
        <title>Acidovorax cavernicola nov. sp. isolated from Gruta de las Maravillas (Aracena, Spain).</title>
        <authorList>
            <person name="Jurado V."/>
            <person name="Gutierrez-Patricio S."/>
            <person name="Gonzalez-Pimentel J.L."/>
            <person name="Miller A.Z."/>
            <person name="Laiz L."/>
            <person name="Saiz-Jimenez C."/>
        </authorList>
    </citation>
    <scope>NUCLEOTIDE SEQUENCE [LARGE SCALE GENOMIC DNA]</scope>
    <source>
        <strain evidence="1 2">1011MAR4D40.2</strain>
    </source>
</reference>
<keyword evidence="2" id="KW-1185">Reference proteome</keyword>
<gene>
    <name evidence="1" type="ORF">D3H34_18775</name>
</gene>
<evidence type="ECO:0000313" key="2">
    <source>
        <dbReference type="Proteomes" id="UP000265619"/>
    </source>
</evidence>
<dbReference type="Pfam" id="PF17957">
    <property type="entry name" value="Big_7"/>
    <property type="match status" value="2"/>
</dbReference>
<accession>A0A9X8D344</accession>
<organism evidence="1 2">
    <name type="scientific">Acidovorax cavernicola</name>
    <dbReference type="NCBI Taxonomy" id="1675792"/>
    <lineage>
        <taxon>Bacteria</taxon>
        <taxon>Pseudomonadati</taxon>
        <taxon>Pseudomonadota</taxon>
        <taxon>Betaproteobacteria</taxon>
        <taxon>Burkholderiales</taxon>
        <taxon>Comamonadaceae</taxon>
        <taxon>Acidovorax</taxon>
    </lineage>
</organism>
<dbReference type="RefSeq" id="WP_119555729.1">
    <property type="nucleotide sequence ID" value="NZ_QXMN01000024.1"/>
</dbReference>
<protein>
    <submittedName>
        <fullName evidence="1">Uncharacterized protein</fullName>
    </submittedName>
</protein>
<dbReference type="OrthoDB" id="8828533at2"/>
<evidence type="ECO:0000313" key="1">
    <source>
        <dbReference type="EMBL" id="RIX77541.1"/>
    </source>
</evidence>
<dbReference type="Gene3D" id="2.60.40.10">
    <property type="entry name" value="Immunoglobulins"/>
    <property type="match status" value="2"/>
</dbReference>
<dbReference type="EMBL" id="QXMN01000024">
    <property type="protein sequence ID" value="RIX77541.1"/>
    <property type="molecule type" value="Genomic_DNA"/>
</dbReference>
<proteinExistence type="predicted"/>
<dbReference type="InterPro" id="IPR013783">
    <property type="entry name" value="Ig-like_fold"/>
</dbReference>
<dbReference type="Proteomes" id="UP000265619">
    <property type="component" value="Unassembled WGS sequence"/>
</dbReference>